<keyword evidence="6" id="KW-0301">Gamma-carboxyglutamic acid</keyword>
<dbReference type="PANTHER" id="PTHR10900">
    <property type="entry name" value="PERIOSTIN-RELATED"/>
    <property type="match status" value="1"/>
</dbReference>
<dbReference type="FunFam" id="2.30.180.10:FF:000032">
    <property type="entry name" value="Fasciclin domain-containing protein, putative"/>
    <property type="match status" value="1"/>
</dbReference>
<comment type="function">
    <text evidence="20">Plays a role in cell adhesion. May play a role in cell-collagen interactions.</text>
</comment>
<dbReference type="PANTHER" id="PTHR10900:SF82">
    <property type="entry name" value="TRANSFORMING GROWTH FACTOR-BETA-INDUCED PROTEIN IG-H3"/>
    <property type="match status" value="1"/>
</dbReference>
<dbReference type="Gene3D" id="2.40.50.140">
    <property type="entry name" value="Nucleic acid-binding proteins"/>
    <property type="match status" value="1"/>
</dbReference>
<dbReference type="InterPro" id="IPR012340">
    <property type="entry name" value="NA-bd_OB-fold"/>
</dbReference>
<dbReference type="GO" id="GO:0003723">
    <property type="term" value="F:RNA binding"/>
    <property type="evidence" value="ECO:0007669"/>
    <property type="project" value="UniProtKB-KW"/>
</dbReference>
<keyword evidence="8" id="KW-0964">Secreted</keyword>
<keyword evidence="10" id="KW-0698">rRNA processing</keyword>
<dbReference type="SUPFAM" id="SSF50249">
    <property type="entry name" value="Nucleic acid-binding proteins"/>
    <property type="match status" value="1"/>
</dbReference>
<evidence type="ECO:0000256" key="19">
    <source>
        <dbReference type="ARBA" id="ARBA00030615"/>
    </source>
</evidence>
<evidence type="ECO:0000256" key="9">
    <source>
        <dbReference type="ARBA" id="ARBA00022530"/>
    </source>
</evidence>
<dbReference type="Pfam" id="PF15985">
    <property type="entry name" value="KH_6"/>
    <property type="match status" value="1"/>
</dbReference>
<feature type="domain" description="EMI" evidence="25">
    <location>
        <begin position="39"/>
        <end position="93"/>
    </location>
</feature>
<sequence length="872" mass="95563">MMNVCVLVLGLALVLTLCVARSPYQAVLQHSRIRGRQQGPNVCAMQQLKGTDKKYFTNCKQWYHRKICGKPTVITYECCPGYEKIPGEKGCPAALPLVNIYNTLGVVGASTTQMYSERAKLREEIEGPGSFTFFAPSNEAWAALPTEILDALVSNVNIELLNALHYHMVNRRLTSEELRHGSSFASMYQDFHVHIHHYSNGIVTVNCARLIKPDQHATNGIVHVVDRVITAVSNNVNTILDIDDDLETLRTAMTAAGLTGMLEEEGQYTVFAPTNEAFEKIPQETLNRILGDPVALRDLLNYHILKNMQCAESIVSGTPMETLQGTVLEVGCDGDEMTLNGKAIITKKDQLGTNGVVHYINELLIPDSAKVLLELAESSSVDTAAKLFVEAGLTPHLTGSEALTMLAPLDDAFKGSLTMTPDMRKLMINHIIKEQLSSKSLYHGQELETLGGLKLRVFVYRNNLCIENACIAAHDKTGRYATMFTVDKVLTPPMGTVMDVLKADDRFSLLVGAIQTAGMTELLNQQGALTFFAPTNDAFNTISPSELNRLMRNPQELSGVLRYHLGEGMLVSGGVSSHTRIKPLQGEKLELGVRNSTVYVNKIPVADADLMATNGVVHAINNVIKPLPPKVDREQADGPAVPLRSAAASRADSKSFRNDDLFQKVVVCGPGLRRSGDRLLVCKSGFLRHKQPNMFWIDSQQRRYVPAKGETIIGIVKVKSGDVFKVDFGGSEQASLSYLAFEGATKRNRPNVQVGDLVFAQFVIANKDMEPELVCVDSSGRANGMGVFGGDGLLFSVSLGLVRRLLSPHSDVLSDLQQLFPCELVVGMNGRLWVKSSSVQQTLVIANLLQSCDTMTAQQRHQLFRRVAQGVL</sequence>
<keyword evidence="16" id="KW-0130">Cell adhesion</keyword>
<keyword evidence="15" id="KW-0694">RNA-binding</keyword>
<feature type="domain" description="FAS1" evidence="24">
    <location>
        <begin position="368"/>
        <end position="490"/>
    </location>
</feature>
<keyword evidence="18" id="KW-0539">Nucleus</keyword>
<evidence type="ECO:0000256" key="10">
    <source>
        <dbReference type="ARBA" id="ARBA00022552"/>
    </source>
</evidence>
<dbReference type="SUPFAM" id="SSF110324">
    <property type="entry name" value="Ribosomal L27 protein-like"/>
    <property type="match status" value="1"/>
</dbReference>
<dbReference type="SUPFAM" id="SSF54791">
    <property type="entry name" value="Eukaryotic type KH-domain (KH-domain type I)"/>
    <property type="match status" value="1"/>
</dbReference>
<dbReference type="InterPro" id="IPR036612">
    <property type="entry name" value="KH_dom_type_1_sf"/>
</dbReference>
<dbReference type="GO" id="GO:0030198">
    <property type="term" value="P:extracellular matrix organization"/>
    <property type="evidence" value="ECO:0007669"/>
    <property type="project" value="TreeGrafter"/>
</dbReference>
<dbReference type="FunFam" id="2.30.180.10:FF:000003">
    <property type="entry name" value="periostin isoform X1"/>
    <property type="match status" value="1"/>
</dbReference>
<evidence type="ECO:0000256" key="4">
    <source>
        <dbReference type="ARBA" id="ARBA00007841"/>
    </source>
</evidence>
<dbReference type="AlphaFoldDB" id="A0A671U897"/>
<evidence type="ECO:0000256" key="2">
    <source>
        <dbReference type="ARBA" id="ARBA00004498"/>
    </source>
</evidence>
<dbReference type="CDD" id="cd05790">
    <property type="entry name" value="S1_Rrp40"/>
    <property type="match status" value="1"/>
</dbReference>
<dbReference type="PROSITE" id="PS50213">
    <property type="entry name" value="FAS1"/>
    <property type="match status" value="4"/>
</dbReference>
<evidence type="ECO:0000256" key="14">
    <source>
        <dbReference type="ARBA" id="ARBA00022835"/>
    </source>
</evidence>
<evidence type="ECO:0000256" key="6">
    <source>
        <dbReference type="ARBA" id="ARBA00022479"/>
    </source>
</evidence>
<dbReference type="GO" id="GO:0000178">
    <property type="term" value="C:exosome (RNase complex)"/>
    <property type="evidence" value="ECO:0007669"/>
    <property type="project" value="UniProtKB-KW"/>
</dbReference>
<evidence type="ECO:0000256" key="12">
    <source>
        <dbReference type="ARBA" id="ARBA00022729"/>
    </source>
</evidence>
<dbReference type="CDD" id="cd22526">
    <property type="entry name" value="KH-I_Rrp40"/>
    <property type="match status" value="1"/>
</dbReference>
<dbReference type="GO" id="GO:0010468">
    <property type="term" value="P:regulation of gene expression"/>
    <property type="evidence" value="ECO:0007669"/>
    <property type="project" value="UniProtKB-ARBA"/>
</dbReference>
<evidence type="ECO:0000256" key="23">
    <source>
        <dbReference type="SAM" id="SignalP"/>
    </source>
</evidence>
<evidence type="ECO:0000313" key="27">
    <source>
        <dbReference type="Proteomes" id="UP000472265"/>
    </source>
</evidence>
<keyword evidence="7" id="KW-0963">Cytoplasm</keyword>
<evidence type="ECO:0000256" key="3">
    <source>
        <dbReference type="ARBA" id="ARBA00004604"/>
    </source>
</evidence>
<dbReference type="InterPro" id="IPR004088">
    <property type="entry name" value="KH_dom_type_1"/>
</dbReference>
<dbReference type="Gene3D" id="2.40.50.100">
    <property type="match status" value="1"/>
</dbReference>
<evidence type="ECO:0000259" key="25">
    <source>
        <dbReference type="PROSITE" id="PS51041"/>
    </source>
</evidence>
<dbReference type="GO" id="GO:0007155">
    <property type="term" value="P:cell adhesion"/>
    <property type="evidence" value="ECO:0007669"/>
    <property type="project" value="UniProtKB-KW"/>
</dbReference>
<dbReference type="GO" id="GO:0050839">
    <property type="term" value="F:cell adhesion molecule binding"/>
    <property type="evidence" value="ECO:0007669"/>
    <property type="project" value="TreeGrafter"/>
</dbReference>
<evidence type="ECO:0000256" key="5">
    <source>
        <dbReference type="ARBA" id="ARBA00022081"/>
    </source>
</evidence>
<keyword evidence="17" id="KW-1015">Disulfide bond</keyword>
<evidence type="ECO:0000313" key="26">
    <source>
        <dbReference type="Ensembl" id="ENSSAUP00010010008.1"/>
    </source>
</evidence>
<proteinExistence type="inferred from homology"/>
<keyword evidence="27" id="KW-1185">Reference proteome</keyword>
<protein>
    <recommendedName>
        <fullName evidence="22">Exosome complex component RRP40</fullName>
    </recommendedName>
    <alternativeName>
        <fullName evidence="19">Ribosomal RNA-processing protein 40</fullName>
    </alternativeName>
    <alternativeName>
        <fullName evidence="5">Transforming growth factor-beta-induced protein ig-h3</fullName>
    </alternativeName>
</protein>
<keyword evidence="14" id="KW-0271">Exosome</keyword>
<evidence type="ECO:0000256" key="8">
    <source>
        <dbReference type="ARBA" id="ARBA00022525"/>
    </source>
</evidence>
<reference evidence="26" key="3">
    <citation type="submission" date="2025-09" db="UniProtKB">
        <authorList>
            <consortium name="Ensembl"/>
        </authorList>
    </citation>
    <scope>IDENTIFICATION</scope>
</reference>
<evidence type="ECO:0000256" key="20">
    <source>
        <dbReference type="ARBA" id="ARBA00045945"/>
    </source>
</evidence>
<dbReference type="GO" id="GO:0031012">
    <property type="term" value="C:extracellular matrix"/>
    <property type="evidence" value="ECO:0007669"/>
    <property type="project" value="TreeGrafter"/>
</dbReference>
<evidence type="ECO:0000256" key="15">
    <source>
        <dbReference type="ARBA" id="ARBA00022884"/>
    </source>
</evidence>
<keyword evidence="9" id="KW-0272">Extracellular matrix</keyword>
<keyword evidence="12 23" id="KW-0732">Signal</keyword>
<dbReference type="GO" id="GO:0005737">
    <property type="term" value="C:cytoplasm"/>
    <property type="evidence" value="ECO:0007669"/>
    <property type="project" value="UniProtKB-SubCell"/>
</dbReference>
<dbReference type="Pfam" id="PF02469">
    <property type="entry name" value="Fasciclin"/>
    <property type="match status" value="4"/>
</dbReference>
<feature type="chain" id="PRO_5025549430" description="Exosome complex component RRP40" evidence="23">
    <location>
        <begin position="21"/>
        <end position="872"/>
    </location>
</feature>
<reference evidence="26" key="1">
    <citation type="submission" date="2021-04" db="EMBL/GenBank/DDBJ databases">
        <authorList>
            <consortium name="Wellcome Sanger Institute Data Sharing"/>
        </authorList>
    </citation>
    <scope>NUCLEOTIDE SEQUENCE [LARGE SCALE GENOMIC DNA]</scope>
</reference>
<evidence type="ECO:0000256" key="1">
    <source>
        <dbReference type="ARBA" id="ARBA00004496"/>
    </source>
</evidence>
<dbReference type="FunFam" id="2.30.180.10:FF:000002">
    <property type="entry name" value="periostin isoform X1"/>
    <property type="match status" value="1"/>
</dbReference>
<dbReference type="InterPro" id="IPR000782">
    <property type="entry name" value="FAS1_domain"/>
</dbReference>
<feature type="signal peptide" evidence="23">
    <location>
        <begin position="1"/>
        <end position="20"/>
    </location>
</feature>
<evidence type="ECO:0000256" key="7">
    <source>
        <dbReference type="ARBA" id="ARBA00022490"/>
    </source>
</evidence>
<feature type="domain" description="FAS1" evidence="24">
    <location>
        <begin position="233"/>
        <end position="364"/>
    </location>
</feature>
<dbReference type="OMA" id="NSMERYT"/>
<dbReference type="Gene3D" id="3.30.1370.10">
    <property type="entry name" value="K Homology domain, type 1"/>
    <property type="match status" value="1"/>
</dbReference>
<dbReference type="Proteomes" id="UP000472265">
    <property type="component" value="Chromosome 18"/>
</dbReference>
<evidence type="ECO:0000256" key="22">
    <source>
        <dbReference type="ARBA" id="ARBA00069899"/>
    </source>
</evidence>
<dbReference type="GO" id="GO:0005615">
    <property type="term" value="C:extracellular space"/>
    <property type="evidence" value="ECO:0007669"/>
    <property type="project" value="TreeGrafter"/>
</dbReference>
<dbReference type="FunFam" id="2.30.180.10:FF:000001">
    <property type="entry name" value="periostin isoform X1"/>
    <property type="match status" value="1"/>
</dbReference>
<evidence type="ECO:0000256" key="18">
    <source>
        <dbReference type="ARBA" id="ARBA00023242"/>
    </source>
</evidence>
<comment type="subunit">
    <text evidence="21">Binds to type I, II, and IV collagens.</text>
</comment>
<comment type="subcellular location">
    <subcellularLocation>
        <location evidence="1">Cytoplasm</location>
    </subcellularLocation>
    <subcellularLocation>
        <location evidence="3">Nucleus</location>
        <location evidence="3">Nucleolus</location>
    </subcellularLocation>
    <subcellularLocation>
        <location evidence="2">Secreted</location>
        <location evidence="2">Extracellular space</location>
        <location evidence="2">Extracellular matrix</location>
    </subcellularLocation>
</comment>
<name>A0A671U897_SPAAU</name>
<dbReference type="InParanoid" id="A0A671U897"/>
<evidence type="ECO:0000256" key="21">
    <source>
        <dbReference type="ARBA" id="ARBA00047016"/>
    </source>
</evidence>
<dbReference type="SUPFAM" id="SSF82153">
    <property type="entry name" value="FAS1 domain"/>
    <property type="match status" value="4"/>
</dbReference>
<evidence type="ECO:0000256" key="17">
    <source>
        <dbReference type="ARBA" id="ARBA00023157"/>
    </source>
</evidence>
<dbReference type="InterPro" id="IPR036378">
    <property type="entry name" value="FAS1_dom_sf"/>
</dbReference>
<reference evidence="26" key="2">
    <citation type="submission" date="2025-08" db="UniProtKB">
        <authorList>
            <consortium name="Ensembl"/>
        </authorList>
    </citation>
    <scope>IDENTIFICATION</scope>
</reference>
<dbReference type="InterPro" id="IPR011489">
    <property type="entry name" value="EMI_domain"/>
</dbReference>
<dbReference type="Pfam" id="PF21262">
    <property type="entry name" value="RRP40_S1"/>
    <property type="match status" value="1"/>
</dbReference>
<feature type="domain" description="FAS1" evidence="24">
    <location>
        <begin position="94"/>
        <end position="229"/>
    </location>
</feature>
<dbReference type="Gene3D" id="2.30.180.10">
    <property type="entry name" value="FAS1 domain"/>
    <property type="match status" value="4"/>
</dbReference>
<dbReference type="InterPro" id="IPR050904">
    <property type="entry name" value="Adhesion/Biosynth-related"/>
</dbReference>
<dbReference type="Ensembl" id="ENSSAUT00010010647.1">
    <property type="protein sequence ID" value="ENSSAUP00010010008.1"/>
    <property type="gene ID" value="ENSSAUG00010004895.1"/>
</dbReference>
<dbReference type="FunFam" id="3.30.1370.10:FF:000038">
    <property type="entry name" value="exosome complex component RRP40"/>
    <property type="match status" value="1"/>
</dbReference>
<dbReference type="FunFam" id="2.40.50.140:FF:000112">
    <property type="entry name" value="Exosome complex component RRP40"/>
    <property type="match status" value="1"/>
</dbReference>
<feature type="domain" description="FAS1" evidence="24">
    <location>
        <begin position="494"/>
        <end position="624"/>
    </location>
</feature>
<dbReference type="PROSITE" id="PS51041">
    <property type="entry name" value="EMI"/>
    <property type="match status" value="1"/>
</dbReference>
<evidence type="ECO:0000256" key="16">
    <source>
        <dbReference type="ARBA" id="ARBA00022889"/>
    </source>
</evidence>
<keyword evidence="11" id="KW-0597">Phosphoprotein</keyword>
<gene>
    <name evidence="26" type="primary">TGFBI</name>
    <name evidence="26" type="synonym">tgfbi</name>
</gene>
<dbReference type="GO" id="GO:0006364">
    <property type="term" value="P:rRNA processing"/>
    <property type="evidence" value="ECO:0007669"/>
    <property type="project" value="UniProtKB-KW"/>
</dbReference>
<dbReference type="InterPro" id="IPR049469">
    <property type="entry name" value="RRP40_KH-I"/>
</dbReference>
<keyword evidence="13" id="KW-0677">Repeat</keyword>
<comment type="similarity">
    <text evidence="4">Belongs to the RRP40 family.</text>
</comment>
<accession>A0A671U897</accession>
<dbReference type="SMART" id="SM00554">
    <property type="entry name" value="FAS1"/>
    <property type="match status" value="4"/>
</dbReference>
<evidence type="ECO:0000256" key="13">
    <source>
        <dbReference type="ARBA" id="ARBA00022737"/>
    </source>
</evidence>
<organism evidence="26 27">
    <name type="scientific">Sparus aurata</name>
    <name type="common">Gilthead sea bream</name>
    <dbReference type="NCBI Taxonomy" id="8175"/>
    <lineage>
        <taxon>Eukaryota</taxon>
        <taxon>Metazoa</taxon>
        <taxon>Chordata</taxon>
        <taxon>Craniata</taxon>
        <taxon>Vertebrata</taxon>
        <taxon>Euteleostomi</taxon>
        <taxon>Actinopterygii</taxon>
        <taxon>Neopterygii</taxon>
        <taxon>Teleostei</taxon>
        <taxon>Neoteleostei</taxon>
        <taxon>Acanthomorphata</taxon>
        <taxon>Eupercaria</taxon>
        <taxon>Spariformes</taxon>
        <taxon>Sparidae</taxon>
        <taxon>Sparus</taxon>
    </lineage>
</organism>
<dbReference type="GeneTree" id="ENSGT00530000063860"/>
<dbReference type="GO" id="GO:0005730">
    <property type="term" value="C:nucleolus"/>
    <property type="evidence" value="ECO:0007669"/>
    <property type="project" value="UniProtKB-SubCell"/>
</dbReference>
<dbReference type="InterPro" id="IPR037319">
    <property type="entry name" value="Rrp40_S1"/>
</dbReference>
<evidence type="ECO:0000259" key="24">
    <source>
        <dbReference type="PROSITE" id="PS50213"/>
    </source>
</evidence>
<evidence type="ECO:0000256" key="11">
    <source>
        <dbReference type="ARBA" id="ARBA00022553"/>
    </source>
</evidence>